<evidence type="ECO:0000313" key="10">
    <source>
        <dbReference type="EMBL" id="AIW52598.1"/>
    </source>
</evidence>
<evidence type="ECO:0000259" key="9">
    <source>
        <dbReference type="PROSITE" id="PS51379"/>
    </source>
</evidence>
<dbReference type="PROSITE" id="PS51085">
    <property type="entry name" value="2FE2S_FER_2"/>
    <property type="match status" value="1"/>
</dbReference>
<dbReference type="Pfam" id="PF12838">
    <property type="entry name" value="Fer4_7"/>
    <property type="match status" value="1"/>
</dbReference>
<dbReference type="SUPFAM" id="SSF54862">
    <property type="entry name" value="4Fe-4S ferredoxins"/>
    <property type="match status" value="1"/>
</dbReference>
<keyword evidence="6" id="KW-0411">Iron-sulfur</keyword>
<feature type="compositionally biased region" description="Basic residues" evidence="7">
    <location>
        <begin position="19"/>
        <end position="28"/>
    </location>
</feature>
<dbReference type="CDD" id="cd00207">
    <property type="entry name" value="fer2"/>
    <property type="match status" value="1"/>
</dbReference>
<keyword evidence="2" id="KW-0004">4Fe-4S</keyword>
<dbReference type="Gene3D" id="3.10.20.740">
    <property type="match status" value="1"/>
</dbReference>
<keyword evidence="10" id="KW-0560">Oxidoreductase</keyword>
<evidence type="ECO:0000256" key="6">
    <source>
        <dbReference type="ARBA" id="ARBA00023014"/>
    </source>
</evidence>
<dbReference type="GO" id="GO:0008901">
    <property type="term" value="F:ferredoxin hydrogenase activity"/>
    <property type="evidence" value="ECO:0007669"/>
    <property type="project" value="UniProtKB-EC"/>
</dbReference>
<dbReference type="EC" id="1.12.7.2" evidence="10"/>
<feature type="domain" description="4Fe-4S ferredoxin-type" evidence="9">
    <location>
        <begin position="238"/>
        <end position="268"/>
    </location>
</feature>
<dbReference type="EMBL" id="KJ920286">
    <property type="protein sequence ID" value="AIW52598.1"/>
    <property type="molecule type" value="mRNA"/>
</dbReference>
<comment type="similarity">
    <text evidence="1">Belongs to the NARF family.</text>
</comment>
<reference evidence="10" key="1">
    <citation type="journal article" date="2015" name="Mol. Biol. Evol.">
        <title>Lateral gene transfer and gene duplication played a key role in the evolution of Mastigamoeba balamuthi hydrogenosomes.</title>
        <authorList>
            <person name="Nyvltova E."/>
            <person name="Stairs C.W."/>
            <person name="Hrdy I."/>
            <person name="Ridl J."/>
            <person name="Mach J."/>
            <person name="Paces J."/>
            <person name="Roger A.J."/>
            <person name="Tachezy J."/>
        </authorList>
    </citation>
    <scope>NUCLEOTIDE SEQUENCE</scope>
</reference>
<dbReference type="PROSITE" id="PS00198">
    <property type="entry name" value="4FE4S_FER_1"/>
    <property type="match status" value="1"/>
</dbReference>
<evidence type="ECO:0000256" key="7">
    <source>
        <dbReference type="SAM" id="MobiDB-lite"/>
    </source>
</evidence>
<evidence type="ECO:0000259" key="8">
    <source>
        <dbReference type="PROSITE" id="PS51085"/>
    </source>
</evidence>
<evidence type="ECO:0000256" key="2">
    <source>
        <dbReference type="ARBA" id="ARBA00022485"/>
    </source>
</evidence>
<dbReference type="InterPro" id="IPR017896">
    <property type="entry name" value="4Fe4S_Fe-S-bd"/>
</dbReference>
<dbReference type="GO" id="GO:0046872">
    <property type="term" value="F:metal ion binding"/>
    <property type="evidence" value="ECO:0007669"/>
    <property type="project" value="UniProtKB-KW"/>
</dbReference>
<dbReference type="Pfam" id="PF13510">
    <property type="entry name" value="Fer2_4"/>
    <property type="match status" value="1"/>
</dbReference>
<dbReference type="PROSITE" id="PS51379">
    <property type="entry name" value="4FE4S_FER_2"/>
    <property type="match status" value="2"/>
</dbReference>
<dbReference type="PANTHER" id="PTHR11615">
    <property type="entry name" value="NITRATE, FORMATE, IRON DEHYDROGENASE"/>
    <property type="match status" value="1"/>
</dbReference>
<dbReference type="SUPFAM" id="SSF53920">
    <property type="entry name" value="Fe-only hydrogenase"/>
    <property type="match status" value="1"/>
</dbReference>
<dbReference type="AlphaFoldDB" id="A0A0B4R3A0"/>
<feature type="non-terminal residue" evidence="10">
    <location>
        <position position="727"/>
    </location>
</feature>
<dbReference type="InterPro" id="IPR001041">
    <property type="entry name" value="2Fe-2S_ferredoxin-type"/>
</dbReference>
<dbReference type="Gene3D" id="3.40.50.1780">
    <property type="match status" value="1"/>
</dbReference>
<dbReference type="Gene3D" id="3.40.950.10">
    <property type="entry name" value="Fe-only Hydrogenase (Larger Subunit), Chain L, domain 3"/>
    <property type="match status" value="1"/>
</dbReference>
<dbReference type="FunFam" id="3.30.70.20:FF:000035">
    <property type="entry name" value="Iron hydrogenase 1"/>
    <property type="match status" value="1"/>
</dbReference>
<keyword evidence="5" id="KW-0408">Iron</keyword>
<dbReference type="Pfam" id="PF02906">
    <property type="entry name" value="Fe_hyd_lg_C"/>
    <property type="match status" value="1"/>
</dbReference>
<dbReference type="InterPro" id="IPR050340">
    <property type="entry name" value="Cytosolic_Fe-S_CAF"/>
</dbReference>
<proteinExistence type="evidence at transcript level"/>
<dbReference type="SUPFAM" id="SSF54292">
    <property type="entry name" value="2Fe-2S ferredoxin-like"/>
    <property type="match status" value="1"/>
</dbReference>
<dbReference type="InterPro" id="IPR017900">
    <property type="entry name" value="4Fe4S_Fe_S_CS"/>
</dbReference>
<keyword evidence="3" id="KW-0479">Metal-binding</keyword>
<evidence type="ECO:0000256" key="4">
    <source>
        <dbReference type="ARBA" id="ARBA00022737"/>
    </source>
</evidence>
<feature type="region of interest" description="Disordered" evidence="7">
    <location>
        <begin position="1"/>
        <end position="31"/>
    </location>
</feature>
<protein>
    <submittedName>
        <fullName evidence="10">Fe-only hydrogenase 8</fullName>
        <ecNumber evidence="10">1.12.7.2</ecNumber>
    </submittedName>
</protein>
<feature type="domain" description="4Fe-4S ferredoxin-type" evidence="9">
    <location>
        <begin position="281"/>
        <end position="310"/>
    </location>
</feature>
<dbReference type="VEuPathDB" id="AmoebaDB:MBAL_004037"/>
<accession>A0A0B4R3A0</accession>
<dbReference type="InterPro" id="IPR009016">
    <property type="entry name" value="Fe_hydrogenase"/>
</dbReference>
<keyword evidence="4" id="KW-0677">Repeat</keyword>
<evidence type="ECO:0000256" key="1">
    <source>
        <dbReference type="ARBA" id="ARBA00006596"/>
    </source>
</evidence>
<sequence length="727" mass="80004">MIGLGLITAPQRNSATNKQTKKPRRRKPQSCENCARAQFAKKLLGLPSVRAVFFVLPPVEISLLFGPPFLIHSARCPPPPMNIFKRQSHGAPPRPEYLLPQKEVRPEKVVITLNGREMKVPSSWTVLRACREAGAYVPTLCHHPAVQPTGQCGVCVVMLEEDTHGAGRQMVLSCKTVVEQGMRIVTTSTEAMHQAQRSLQEYLGPRPLESLLPAPEIEDLARFVHMESTIAEDGQREYAIVRHQSKCISCTRCVRVCTDIQDMSILSINYDNPQQPIVFEGNLPLHATQCIACGQCTVICPTGAVAERDDVPLVMAELERPARERKQMIAITAPSAKFSLGELMGDKIGETRPGTTVAACHSAGFDLVFDVSHAADYTAAIEAAELIERIKTNGPLPMFTSCCPAWVNLVELVTQLHLSCTSFFTVSIPQPQKFPHLRSHLSHCKSPMMMLGALIRKWMEERGISRTNYYVVAIMPCTAKKEEIRRPELRSQSGDQDIDAVLTVRETARMLKQRNVNWAQLPGPFSPDYDAPFDNSSGCGSIFAASGGVMEAALRIAYTYLSRDTVTPQNVDMFEACRSILRSGDWINTKVVLDANSGGPSREVSVAVVSGAKSIQDFLADKQLSDPIMAQLVQCTVGTEVQFVECMACPNGCIGGGGQPTSLDENVMKKRRQSIYRMDRERTRLTPSGLQELTSQQAKRLLTCEPLFINSRVAGDRSKGSSSSACM</sequence>
<name>A0A0B4R3A0_MASBA</name>
<dbReference type="GO" id="GO:0051539">
    <property type="term" value="F:4 iron, 4 sulfur cluster binding"/>
    <property type="evidence" value="ECO:0007669"/>
    <property type="project" value="UniProtKB-KW"/>
</dbReference>
<evidence type="ECO:0000256" key="3">
    <source>
        <dbReference type="ARBA" id="ARBA00022723"/>
    </source>
</evidence>
<feature type="domain" description="2Fe-2S ferredoxin-type" evidence="8">
    <location>
        <begin position="107"/>
        <end position="190"/>
    </location>
</feature>
<dbReference type="InterPro" id="IPR036010">
    <property type="entry name" value="2Fe-2S_ferredoxin-like_sf"/>
</dbReference>
<evidence type="ECO:0000256" key="5">
    <source>
        <dbReference type="ARBA" id="ARBA00023004"/>
    </source>
</evidence>
<dbReference type="Gene3D" id="3.30.70.20">
    <property type="match status" value="1"/>
</dbReference>
<dbReference type="InterPro" id="IPR004108">
    <property type="entry name" value="Fe_hydrogenase_lsu_C"/>
</dbReference>
<organism evidence="10">
    <name type="scientific">Mastigamoeba balamuthi</name>
    <name type="common">Phreatamoeba balamuthi</name>
    <dbReference type="NCBI Taxonomy" id="108607"/>
    <lineage>
        <taxon>Eukaryota</taxon>
        <taxon>Amoebozoa</taxon>
        <taxon>Evosea</taxon>
        <taxon>Archamoebae</taxon>
        <taxon>Mastigamoebida</taxon>
        <taxon>Mastigamoebidae</taxon>
        <taxon>Mastigamoeba</taxon>
    </lineage>
</organism>